<evidence type="ECO:0000256" key="10">
    <source>
        <dbReference type="ARBA" id="ARBA00023136"/>
    </source>
</evidence>
<evidence type="ECO:0000256" key="9">
    <source>
        <dbReference type="ARBA" id="ARBA00023034"/>
    </source>
</evidence>
<keyword evidence="11" id="KW-0325">Glycoprotein</keyword>
<evidence type="ECO:0000259" key="14">
    <source>
        <dbReference type="Pfam" id="PF17039"/>
    </source>
</evidence>
<keyword evidence="4 12" id="KW-0328">Glycosyltransferase</keyword>
<evidence type="ECO:0000256" key="7">
    <source>
        <dbReference type="ARBA" id="ARBA00022968"/>
    </source>
</evidence>
<evidence type="ECO:0000256" key="5">
    <source>
        <dbReference type="ARBA" id="ARBA00022679"/>
    </source>
</evidence>
<keyword evidence="10" id="KW-0472">Membrane</keyword>
<dbReference type="AlphaFoldDB" id="A0A6P3V079"/>
<evidence type="ECO:0000256" key="11">
    <source>
        <dbReference type="ARBA" id="ARBA00023180"/>
    </source>
</evidence>
<comment type="pathway">
    <text evidence="2">Protein modification; protein glycosylation.</text>
</comment>
<dbReference type="InterPro" id="IPR031481">
    <property type="entry name" value="Glyco_tran_10_N"/>
</dbReference>
<dbReference type="PANTHER" id="PTHR48438:SF1">
    <property type="entry name" value="ALPHA-(1,3)-FUCOSYLTRANSFERASE C-RELATED"/>
    <property type="match status" value="1"/>
</dbReference>
<keyword evidence="5 12" id="KW-0808">Transferase</keyword>
<evidence type="ECO:0000256" key="4">
    <source>
        <dbReference type="ARBA" id="ARBA00022676"/>
    </source>
</evidence>
<dbReference type="GO" id="GO:0032580">
    <property type="term" value="C:Golgi cisterna membrane"/>
    <property type="evidence" value="ECO:0007669"/>
    <property type="project" value="UniProtKB-SubCell"/>
</dbReference>
<evidence type="ECO:0000256" key="1">
    <source>
        <dbReference type="ARBA" id="ARBA00004447"/>
    </source>
</evidence>
<evidence type="ECO:0000259" key="13">
    <source>
        <dbReference type="Pfam" id="PF00852"/>
    </source>
</evidence>
<dbReference type="InterPro" id="IPR038577">
    <property type="entry name" value="GT10-like_C_sf"/>
</dbReference>
<evidence type="ECO:0000313" key="16">
    <source>
        <dbReference type="RefSeq" id="XP_012245043.1"/>
    </source>
</evidence>
<evidence type="ECO:0000256" key="12">
    <source>
        <dbReference type="RuleBase" id="RU003832"/>
    </source>
</evidence>
<dbReference type="FunFam" id="3.40.50.11660:FF:000006">
    <property type="entry name" value="Alpha-(1,3)-fucosyltransferase C"/>
    <property type="match status" value="1"/>
</dbReference>
<dbReference type="UniPathway" id="UPA00378"/>
<dbReference type="InterPro" id="IPR055270">
    <property type="entry name" value="Glyco_tran_10_C"/>
</dbReference>
<organism evidence="15 16">
    <name type="scientific">Bombus impatiens</name>
    <name type="common">Bumblebee</name>
    <dbReference type="NCBI Taxonomy" id="132113"/>
    <lineage>
        <taxon>Eukaryota</taxon>
        <taxon>Metazoa</taxon>
        <taxon>Ecdysozoa</taxon>
        <taxon>Arthropoda</taxon>
        <taxon>Hexapoda</taxon>
        <taxon>Insecta</taxon>
        <taxon>Pterygota</taxon>
        <taxon>Neoptera</taxon>
        <taxon>Endopterygota</taxon>
        <taxon>Hymenoptera</taxon>
        <taxon>Apocrita</taxon>
        <taxon>Aculeata</taxon>
        <taxon>Apoidea</taxon>
        <taxon>Anthophila</taxon>
        <taxon>Apidae</taxon>
        <taxon>Bombus</taxon>
        <taxon>Pyrobombus</taxon>
    </lineage>
</organism>
<evidence type="ECO:0000256" key="2">
    <source>
        <dbReference type="ARBA" id="ARBA00004922"/>
    </source>
</evidence>
<dbReference type="EC" id="2.4.1.-" evidence="12"/>
<dbReference type="InterPro" id="IPR001503">
    <property type="entry name" value="Glyco_trans_10"/>
</dbReference>
<dbReference type="Proteomes" id="UP000515180">
    <property type="component" value="Unplaced"/>
</dbReference>
<keyword evidence="6 12" id="KW-0812">Transmembrane</keyword>
<dbReference type="GeneID" id="105681220"/>
<gene>
    <name evidence="16" type="primary">LOC105681220</name>
</gene>
<dbReference type="Pfam" id="PF17039">
    <property type="entry name" value="Glyco_tran_10_N"/>
    <property type="match status" value="1"/>
</dbReference>
<evidence type="ECO:0000256" key="8">
    <source>
        <dbReference type="ARBA" id="ARBA00022989"/>
    </source>
</evidence>
<keyword evidence="8" id="KW-1133">Transmembrane helix</keyword>
<keyword evidence="7" id="KW-0735">Signal-anchor</keyword>
<dbReference type="SUPFAM" id="SSF53756">
    <property type="entry name" value="UDP-Glycosyltransferase/glycogen phosphorylase"/>
    <property type="match status" value="1"/>
</dbReference>
<evidence type="ECO:0000256" key="6">
    <source>
        <dbReference type="ARBA" id="ARBA00022692"/>
    </source>
</evidence>
<protein>
    <recommendedName>
        <fullName evidence="12">Fucosyltransferase</fullName>
        <ecNumber evidence="12">2.4.1.-</ecNumber>
    </recommendedName>
</protein>
<accession>A0A6P3V079</accession>
<evidence type="ECO:0000313" key="15">
    <source>
        <dbReference type="Proteomes" id="UP000515180"/>
    </source>
</evidence>
<comment type="subcellular location">
    <subcellularLocation>
        <location evidence="1 12">Golgi apparatus</location>
        <location evidence="1 12">Golgi stack membrane</location>
        <topology evidence="1 12">Single-pass type II membrane protein</topology>
    </subcellularLocation>
</comment>
<evidence type="ECO:0000256" key="3">
    <source>
        <dbReference type="ARBA" id="ARBA00008919"/>
    </source>
</evidence>
<reference evidence="16" key="1">
    <citation type="submission" date="2025-08" db="UniProtKB">
        <authorList>
            <consortium name="RefSeq"/>
        </authorList>
    </citation>
    <scope>IDENTIFICATION</scope>
</reference>
<dbReference type="CTD" id="3355171"/>
<dbReference type="OrthoDB" id="427096at2759"/>
<keyword evidence="15" id="KW-1185">Reference proteome</keyword>
<dbReference type="Gene3D" id="3.40.50.11660">
    <property type="entry name" value="Glycosyl transferase family 10, C-terminal domain"/>
    <property type="match status" value="1"/>
</dbReference>
<dbReference type="KEGG" id="bim:105681220"/>
<dbReference type="PANTHER" id="PTHR48438">
    <property type="entry name" value="ALPHA-(1,3)-FUCOSYLTRANSFERASE C-RELATED"/>
    <property type="match status" value="1"/>
</dbReference>
<proteinExistence type="inferred from homology"/>
<comment type="similarity">
    <text evidence="3 12">Belongs to the glycosyltransferase 10 family.</text>
</comment>
<name>A0A6P3V079_BOMIM</name>
<sequence length="405" mass="47265">MTDMKLWVIGKNSLIVLTIFTIALYVLSFCFNGSDDDLLRFGGVFDQDLRFVNTTKKILYWTKMFSSETFYMGTGYIARDCPVNDCYATNNRHMVNPTDFDVVLFHGNDLNLEDLPKNRSPRQWYVFVNLESPANRPVTNYFYEDFFNITMTYRLDSDIVWTYAVVKDARTNVNVAPSRNVNWSAFYAGSGNRTIAYDVDASLSKTIRGKTKPIIWFVSNCVAKSGREEYVNELSKHIPVDVYGKCGNMFCPRNEDCFARVAEPGYFFYLSFENSLCDDYVTEKLYNSLRYNVVPIVYGGANYSRYAPPRSYIDVFDFDTPKSLAEYLKELIKNPRKYSEYFAWKTYYKIEDGIQQGVCNLCEFLHKQKQPRTQSFLSDWFSRSKCHLQEFLRDRSYLTGSIFKD</sequence>
<keyword evidence="9 12" id="KW-0333">Golgi apparatus</keyword>
<feature type="domain" description="Fucosyltransferase N-terminal" evidence="14">
    <location>
        <begin position="54"/>
        <end position="163"/>
    </location>
</feature>
<feature type="domain" description="Fucosyltransferase C-terminal" evidence="13">
    <location>
        <begin position="208"/>
        <end position="380"/>
    </location>
</feature>
<dbReference type="Pfam" id="PF00852">
    <property type="entry name" value="Glyco_transf_10"/>
    <property type="match status" value="1"/>
</dbReference>
<dbReference type="RefSeq" id="XP_012245043.1">
    <property type="nucleotide sequence ID" value="XM_012389620.3"/>
</dbReference>
<dbReference type="GO" id="GO:0008417">
    <property type="term" value="F:fucosyltransferase activity"/>
    <property type="evidence" value="ECO:0007669"/>
    <property type="project" value="InterPro"/>
</dbReference>